<accession>Q2SHN5</accession>
<dbReference type="GO" id="GO:0005886">
    <property type="term" value="C:plasma membrane"/>
    <property type="evidence" value="ECO:0007669"/>
    <property type="project" value="UniProtKB-SubCell"/>
</dbReference>
<dbReference type="HOGENOM" id="CLU_007127_5_0_6"/>
<protein>
    <recommendedName>
        <fullName evidence="3 13">Magnesium transport protein CorA</fullName>
    </recommendedName>
</protein>
<dbReference type="STRING" id="349521.HCH_03073"/>
<evidence type="ECO:0000256" key="10">
    <source>
        <dbReference type="ARBA" id="ARBA00023065"/>
    </source>
</evidence>
<proteinExistence type="inferred from homology"/>
<keyword evidence="9 13" id="KW-1133">Transmembrane helix</keyword>
<evidence type="ECO:0000256" key="12">
    <source>
        <dbReference type="ARBA" id="ARBA00034269"/>
    </source>
</evidence>
<dbReference type="NCBIfam" id="TIGR00383">
    <property type="entry name" value="corA"/>
    <property type="match status" value="1"/>
</dbReference>
<dbReference type="InterPro" id="IPR045861">
    <property type="entry name" value="CorA_cytoplasmic_dom"/>
</dbReference>
<reference evidence="14 15" key="1">
    <citation type="journal article" date="2005" name="Nucleic Acids Res.">
        <title>Genomic blueprint of Hahella chejuensis, a marine microbe producing an algicidal agent.</title>
        <authorList>
            <person name="Jeong H."/>
            <person name="Yim J.H."/>
            <person name="Lee C."/>
            <person name="Choi S.-H."/>
            <person name="Park Y.K."/>
            <person name="Yoon S.H."/>
            <person name="Hur C.-G."/>
            <person name="Kang H.-Y."/>
            <person name="Kim D."/>
            <person name="Lee H.H."/>
            <person name="Park K.H."/>
            <person name="Park S.-H."/>
            <person name="Park H.-S."/>
            <person name="Lee H.K."/>
            <person name="Oh T.K."/>
            <person name="Kim J.F."/>
        </authorList>
    </citation>
    <scope>NUCLEOTIDE SEQUENCE [LARGE SCALE GENOMIC DNA]</scope>
    <source>
        <strain evidence="14 15">KCTC 2396</strain>
    </source>
</reference>
<keyword evidence="15" id="KW-1185">Reference proteome</keyword>
<evidence type="ECO:0000256" key="11">
    <source>
        <dbReference type="ARBA" id="ARBA00023136"/>
    </source>
</evidence>
<dbReference type="Proteomes" id="UP000000238">
    <property type="component" value="Chromosome"/>
</dbReference>
<feature type="transmembrane region" description="Helical" evidence="13">
    <location>
        <begin position="256"/>
        <end position="276"/>
    </location>
</feature>
<keyword evidence="4 13" id="KW-0813">Transport</keyword>
<evidence type="ECO:0000256" key="9">
    <source>
        <dbReference type="ARBA" id="ARBA00022989"/>
    </source>
</evidence>
<gene>
    <name evidence="13 14" type="primary">corA</name>
    <name evidence="14" type="ordered locus">HCH_03073</name>
</gene>
<keyword evidence="8 13" id="KW-0460">Magnesium</keyword>
<evidence type="ECO:0000256" key="13">
    <source>
        <dbReference type="RuleBase" id="RU362010"/>
    </source>
</evidence>
<dbReference type="InterPro" id="IPR004488">
    <property type="entry name" value="Mg/Co-transport_prot_CorA"/>
</dbReference>
<dbReference type="KEGG" id="hch:HCH_03073"/>
<dbReference type="SUPFAM" id="SSF143865">
    <property type="entry name" value="CorA soluble domain-like"/>
    <property type="match status" value="1"/>
</dbReference>
<evidence type="ECO:0000256" key="7">
    <source>
        <dbReference type="ARBA" id="ARBA00022692"/>
    </source>
</evidence>
<keyword evidence="11 13" id="KW-0472">Membrane</keyword>
<keyword evidence="6" id="KW-0997">Cell inner membrane</keyword>
<dbReference type="InterPro" id="IPR050829">
    <property type="entry name" value="CorA_MIT"/>
</dbReference>
<keyword evidence="7 13" id="KW-0812">Transmembrane</keyword>
<evidence type="ECO:0000256" key="4">
    <source>
        <dbReference type="ARBA" id="ARBA00022448"/>
    </source>
</evidence>
<organism evidence="14 15">
    <name type="scientific">Hahella chejuensis (strain KCTC 2396)</name>
    <dbReference type="NCBI Taxonomy" id="349521"/>
    <lineage>
        <taxon>Bacteria</taxon>
        <taxon>Pseudomonadati</taxon>
        <taxon>Pseudomonadota</taxon>
        <taxon>Gammaproteobacteria</taxon>
        <taxon>Oceanospirillales</taxon>
        <taxon>Hahellaceae</taxon>
        <taxon>Hahella</taxon>
    </lineage>
</organism>
<evidence type="ECO:0000256" key="6">
    <source>
        <dbReference type="ARBA" id="ARBA00022519"/>
    </source>
</evidence>
<dbReference type="GO" id="GO:0015095">
    <property type="term" value="F:magnesium ion transmembrane transporter activity"/>
    <property type="evidence" value="ECO:0007669"/>
    <property type="project" value="UniProtKB-UniRule"/>
</dbReference>
<evidence type="ECO:0000256" key="3">
    <source>
        <dbReference type="ARBA" id="ARBA00019439"/>
    </source>
</evidence>
<evidence type="ECO:0000256" key="1">
    <source>
        <dbReference type="ARBA" id="ARBA00004429"/>
    </source>
</evidence>
<dbReference type="FunFam" id="1.20.58.340:FF:000001">
    <property type="entry name" value="Magnesium transport protein CorA"/>
    <property type="match status" value="1"/>
</dbReference>
<comment type="subcellular location">
    <subcellularLocation>
        <location evidence="1">Cell inner membrane</location>
        <topology evidence="1">Multi-pass membrane protein</topology>
    </subcellularLocation>
    <subcellularLocation>
        <location evidence="13">Membrane</location>
        <topology evidence="13">Multi-pass membrane protein</topology>
    </subcellularLocation>
</comment>
<dbReference type="GO" id="GO:0015099">
    <property type="term" value="F:nickel cation transmembrane transporter activity"/>
    <property type="evidence" value="ECO:0007669"/>
    <property type="project" value="TreeGrafter"/>
</dbReference>
<evidence type="ECO:0000256" key="8">
    <source>
        <dbReference type="ARBA" id="ARBA00022842"/>
    </source>
</evidence>
<dbReference type="RefSeq" id="WP_011396908.1">
    <property type="nucleotide sequence ID" value="NC_007645.1"/>
</dbReference>
<keyword evidence="10 13" id="KW-0406">Ion transport</keyword>
<dbReference type="InterPro" id="IPR002523">
    <property type="entry name" value="MgTranspt_CorA/ZnTranspt_ZntB"/>
</dbReference>
<dbReference type="SUPFAM" id="SSF144083">
    <property type="entry name" value="Magnesium transport protein CorA, transmembrane region"/>
    <property type="match status" value="1"/>
</dbReference>
<dbReference type="GO" id="GO:0015087">
    <property type="term" value="F:cobalt ion transmembrane transporter activity"/>
    <property type="evidence" value="ECO:0007669"/>
    <property type="project" value="UniProtKB-UniRule"/>
</dbReference>
<evidence type="ECO:0000256" key="5">
    <source>
        <dbReference type="ARBA" id="ARBA00022475"/>
    </source>
</evidence>
<feature type="transmembrane region" description="Helical" evidence="13">
    <location>
        <begin position="288"/>
        <end position="308"/>
    </location>
</feature>
<evidence type="ECO:0000256" key="2">
    <source>
        <dbReference type="ARBA" id="ARBA00009765"/>
    </source>
</evidence>
<dbReference type="InterPro" id="IPR045863">
    <property type="entry name" value="CorA_TM1_TM2"/>
</dbReference>
<keyword evidence="5 13" id="KW-1003">Cell membrane</keyword>
<sequence length="314" mass="35212">MLSLFTIRDNGVHESSSTVSLETLQAASWIDAQAPDAAERELLDALLPEDLPESSAVEEIESSARFFTDANGVHVHSLFLSSGDGRPRTVTVAFILQTQRLITLRHSDCADFGLFLTRAEKGQVEVSGPAQLLVALLEQKVGNLADIIEDTHRKLDHISHQVLEQGGDLQAAIGGLARVEDLNGKVRLCLMDTQRSISFLQRHAKPWPEMQQTCQEIMRDVETLMSHTTFLFEKINYLMDYTQGFINIHQNQIIKIFSIASVVLLPPTLIASIYGMNFDYIPELKWLLGYPWAIGVMIVSAVTPYLYFKRKGWL</sequence>
<dbReference type="CDD" id="cd12835">
    <property type="entry name" value="EcCorA-like_1"/>
    <property type="match status" value="1"/>
</dbReference>
<dbReference type="PANTHER" id="PTHR47685:SF1">
    <property type="entry name" value="MAGNESIUM TRANSPORT PROTEIN CORA"/>
    <property type="match status" value="1"/>
</dbReference>
<dbReference type="OrthoDB" id="9803416at2"/>
<dbReference type="Gene3D" id="1.20.58.340">
    <property type="entry name" value="Magnesium transport protein CorA, transmembrane region"/>
    <property type="match status" value="2"/>
</dbReference>
<comment type="function">
    <text evidence="13">Mediates influx of magnesium ions.</text>
</comment>
<dbReference type="Pfam" id="PF01544">
    <property type="entry name" value="CorA"/>
    <property type="match status" value="1"/>
</dbReference>
<dbReference type="PANTHER" id="PTHR47685">
    <property type="entry name" value="MAGNESIUM TRANSPORT PROTEIN CORA"/>
    <property type="match status" value="1"/>
</dbReference>
<dbReference type="EMBL" id="CP000155">
    <property type="protein sequence ID" value="ABC29839.1"/>
    <property type="molecule type" value="Genomic_DNA"/>
</dbReference>
<evidence type="ECO:0000313" key="14">
    <source>
        <dbReference type="EMBL" id="ABC29839.1"/>
    </source>
</evidence>
<evidence type="ECO:0000313" key="15">
    <source>
        <dbReference type="Proteomes" id="UP000000238"/>
    </source>
</evidence>
<comment type="catalytic activity">
    <reaction evidence="12">
        <text>Mg(2+)(in) = Mg(2+)(out)</text>
        <dbReference type="Rhea" id="RHEA:29827"/>
        <dbReference type="ChEBI" id="CHEBI:18420"/>
    </reaction>
</comment>
<name>Q2SHN5_HAHCH</name>
<dbReference type="AlphaFoldDB" id="Q2SHN5"/>
<dbReference type="eggNOG" id="COG0598">
    <property type="taxonomic scope" value="Bacteria"/>
</dbReference>
<comment type="similarity">
    <text evidence="2 13">Belongs to the CorA metal ion transporter (MIT) (TC 1.A.35) family.</text>
</comment>